<name>A0A7X2Z980_9BACL</name>
<feature type="domain" description="Putative sugar diacid recognition" evidence="2">
    <location>
        <begin position="5"/>
        <end position="136"/>
    </location>
</feature>
<dbReference type="InterPro" id="IPR025736">
    <property type="entry name" value="PucR_C-HTH_dom"/>
</dbReference>
<protein>
    <submittedName>
        <fullName evidence="5">Sugar diacid utilization regulator</fullName>
    </submittedName>
</protein>
<evidence type="ECO:0000256" key="1">
    <source>
        <dbReference type="ARBA" id="ARBA00006754"/>
    </source>
</evidence>
<comment type="similarity">
    <text evidence="1">Belongs to the CdaR family.</text>
</comment>
<evidence type="ECO:0000313" key="6">
    <source>
        <dbReference type="Proteomes" id="UP000450917"/>
    </source>
</evidence>
<proteinExistence type="inferred from homology"/>
<organism evidence="5 6">
    <name type="scientific">Paenibacillus validus</name>
    <dbReference type="NCBI Taxonomy" id="44253"/>
    <lineage>
        <taxon>Bacteria</taxon>
        <taxon>Bacillati</taxon>
        <taxon>Bacillota</taxon>
        <taxon>Bacilli</taxon>
        <taxon>Bacillales</taxon>
        <taxon>Paenibacillaceae</taxon>
        <taxon>Paenibacillus</taxon>
    </lineage>
</organism>
<dbReference type="Pfam" id="PF17853">
    <property type="entry name" value="GGDEF_2"/>
    <property type="match status" value="1"/>
</dbReference>
<dbReference type="Gene3D" id="1.10.10.2840">
    <property type="entry name" value="PucR C-terminal helix-turn-helix domain"/>
    <property type="match status" value="1"/>
</dbReference>
<dbReference type="Pfam" id="PF13556">
    <property type="entry name" value="HTH_30"/>
    <property type="match status" value="1"/>
</dbReference>
<evidence type="ECO:0000259" key="4">
    <source>
        <dbReference type="Pfam" id="PF17853"/>
    </source>
</evidence>
<dbReference type="InterPro" id="IPR041522">
    <property type="entry name" value="CdaR_GGDEF"/>
</dbReference>
<dbReference type="PANTHER" id="PTHR33744">
    <property type="entry name" value="CARBOHYDRATE DIACID REGULATOR"/>
    <property type="match status" value="1"/>
</dbReference>
<dbReference type="InterPro" id="IPR051448">
    <property type="entry name" value="CdaR-like_regulators"/>
</dbReference>
<dbReference type="Proteomes" id="UP000450917">
    <property type="component" value="Unassembled WGS sequence"/>
</dbReference>
<dbReference type="InterPro" id="IPR008599">
    <property type="entry name" value="Diacid_rec"/>
</dbReference>
<reference evidence="5 6" key="1">
    <citation type="submission" date="2019-11" db="EMBL/GenBank/DDBJ databases">
        <title>Draft genome sequences of five Paenibacillus species of dairy origin.</title>
        <authorList>
            <person name="Olajide A.M."/>
            <person name="Chen S."/>
            <person name="Lapointe G."/>
        </authorList>
    </citation>
    <scope>NUCLEOTIDE SEQUENCE [LARGE SCALE GENOMIC DNA]</scope>
    <source>
        <strain evidence="5 6">2CS3</strain>
    </source>
</reference>
<dbReference type="InterPro" id="IPR042070">
    <property type="entry name" value="PucR_C-HTH_sf"/>
</dbReference>
<keyword evidence="6" id="KW-1185">Reference proteome</keyword>
<gene>
    <name evidence="5" type="ORF">GNP93_08165</name>
</gene>
<sequence>MQLLPELAKKIIHEVESVMTEQLIVVGGQGIIIASTDKNRIGSFHEGATIVMKSGHKLYISDEDAKRLKGVKPGINLPIYYNKKVIGVIGITGTPSVVEPYAELLRRMTELIIREAQQKEKEEWETRGLEAFFYEWIHIQDVDQEFIDRGQILGVSVEIPYICVLFQVDVHHRDEVLREAQPLMTDFFQRSFERDPTDFFIRWGNGQFILIKNAKNNNSPTKLSRELAKWHQYFKKHYGINLAVGVGKTFEPFKMNHTYNEAKKALKVAQKHHEIVYYENLLLDIVLEEISAKTRQEFIDRILSEIQSDQELLETIHIYYKHQLSIKDSADALHIHINTLHYRLNQIKELTGINPKCPEGITLFLIALSLLKLDNHSINQDPN</sequence>
<feature type="domain" description="CdaR GGDEF-like" evidence="4">
    <location>
        <begin position="142"/>
        <end position="268"/>
    </location>
</feature>
<dbReference type="Pfam" id="PF05651">
    <property type="entry name" value="Diacid_rec"/>
    <property type="match status" value="1"/>
</dbReference>
<dbReference type="EMBL" id="WNZX01000005">
    <property type="protein sequence ID" value="MUG70654.1"/>
    <property type="molecule type" value="Genomic_DNA"/>
</dbReference>
<dbReference type="PANTHER" id="PTHR33744:SF16">
    <property type="entry name" value="CARBOHYDRATE DIACID REGULATOR"/>
    <property type="match status" value="1"/>
</dbReference>
<evidence type="ECO:0000259" key="2">
    <source>
        <dbReference type="Pfam" id="PF05651"/>
    </source>
</evidence>
<dbReference type="AlphaFoldDB" id="A0A7X2Z980"/>
<evidence type="ECO:0000313" key="5">
    <source>
        <dbReference type="EMBL" id="MUG70654.1"/>
    </source>
</evidence>
<accession>A0A7X2Z980</accession>
<comment type="caution">
    <text evidence="5">The sequence shown here is derived from an EMBL/GenBank/DDBJ whole genome shotgun (WGS) entry which is preliminary data.</text>
</comment>
<evidence type="ECO:0000259" key="3">
    <source>
        <dbReference type="Pfam" id="PF13556"/>
    </source>
</evidence>
<feature type="domain" description="PucR C-terminal helix-turn-helix" evidence="3">
    <location>
        <begin position="312"/>
        <end position="369"/>
    </location>
</feature>